<evidence type="ECO:0008006" key="8">
    <source>
        <dbReference type="Google" id="ProtNLM"/>
    </source>
</evidence>
<evidence type="ECO:0000256" key="2">
    <source>
        <dbReference type="ARBA" id="ARBA00022692"/>
    </source>
</evidence>
<organism evidence="6 7">
    <name type="scientific">Sinanodonta woodiana</name>
    <name type="common">Chinese pond mussel</name>
    <name type="synonym">Anodonta woodiana</name>
    <dbReference type="NCBI Taxonomy" id="1069815"/>
    <lineage>
        <taxon>Eukaryota</taxon>
        <taxon>Metazoa</taxon>
        <taxon>Spiralia</taxon>
        <taxon>Lophotrochozoa</taxon>
        <taxon>Mollusca</taxon>
        <taxon>Bivalvia</taxon>
        <taxon>Autobranchia</taxon>
        <taxon>Heteroconchia</taxon>
        <taxon>Palaeoheterodonta</taxon>
        <taxon>Unionida</taxon>
        <taxon>Unionoidea</taxon>
        <taxon>Unionidae</taxon>
        <taxon>Unioninae</taxon>
        <taxon>Sinanodonta</taxon>
    </lineage>
</organism>
<dbReference type="PANTHER" id="PTHR19282:SF456">
    <property type="entry name" value="CD63 MOLECULE"/>
    <property type="match status" value="1"/>
</dbReference>
<dbReference type="SUPFAM" id="SSF48652">
    <property type="entry name" value="Tetraspanin"/>
    <property type="match status" value="1"/>
</dbReference>
<gene>
    <name evidence="6" type="ORF">ACJMK2_014959</name>
</gene>
<dbReference type="Proteomes" id="UP001634394">
    <property type="component" value="Unassembled WGS sequence"/>
</dbReference>
<protein>
    <recommendedName>
        <fullName evidence="8">Tetraspanin</fullName>
    </recommendedName>
</protein>
<feature type="transmembrane region" description="Helical" evidence="5">
    <location>
        <begin position="12"/>
        <end position="34"/>
    </location>
</feature>
<dbReference type="PROSITE" id="PS51257">
    <property type="entry name" value="PROKAR_LIPOPROTEIN"/>
    <property type="match status" value="1"/>
</dbReference>
<keyword evidence="7" id="KW-1185">Reference proteome</keyword>
<comment type="subcellular location">
    <subcellularLocation>
        <location evidence="1">Membrane</location>
        <topology evidence="1">Multi-pass membrane protein</topology>
    </subcellularLocation>
</comment>
<dbReference type="AlphaFoldDB" id="A0ABD3V271"/>
<keyword evidence="3 5" id="KW-1133">Transmembrane helix</keyword>
<proteinExistence type="predicted"/>
<feature type="transmembrane region" description="Helical" evidence="5">
    <location>
        <begin position="82"/>
        <end position="106"/>
    </location>
</feature>
<dbReference type="Pfam" id="PF00335">
    <property type="entry name" value="Tetraspanin"/>
    <property type="match status" value="1"/>
</dbReference>
<feature type="transmembrane region" description="Helical" evidence="5">
    <location>
        <begin position="54"/>
        <end position="75"/>
    </location>
</feature>
<dbReference type="InterPro" id="IPR018499">
    <property type="entry name" value="Tetraspanin/Peripherin"/>
</dbReference>
<keyword evidence="4 5" id="KW-0472">Membrane</keyword>
<dbReference type="EMBL" id="JBJQND010000014">
    <property type="protein sequence ID" value="KAL3855756.1"/>
    <property type="molecule type" value="Genomic_DNA"/>
</dbReference>
<accession>A0ABD3V271</accession>
<evidence type="ECO:0000256" key="4">
    <source>
        <dbReference type="ARBA" id="ARBA00023136"/>
    </source>
</evidence>
<dbReference type="Gene3D" id="1.10.1450.10">
    <property type="entry name" value="Tetraspanin"/>
    <property type="match status" value="1"/>
</dbReference>
<evidence type="ECO:0000313" key="7">
    <source>
        <dbReference type="Proteomes" id="UP001634394"/>
    </source>
</evidence>
<dbReference type="CDD" id="cd03127">
    <property type="entry name" value="tetraspanin_LEL"/>
    <property type="match status" value="1"/>
</dbReference>
<evidence type="ECO:0000313" key="6">
    <source>
        <dbReference type="EMBL" id="KAL3855756.1"/>
    </source>
</evidence>
<evidence type="ECO:0000256" key="1">
    <source>
        <dbReference type="ARBA" id="ARBA00004141"/>
    </source>
</evidence>
<evidence type="ECO:0000256" key="3">
    <source>
        <dbReference type="ARBA" id="ARBA00022989"/>
    </source>
</evidence>
<dbReference type="GO" id="GO:0016020">
    <property type="term" value="C:membrane"/>
    <property type="evidence" value="ECO:0007669"/>
    <property type="project" value="UniProtKB-SubCell"/>
</dbReference>
<dbReference type="PANTHER" id="PTHR19282">
    <property type="entry name" value="TETRASPANIN"/>
    <property type="match status" value="1"/>
</dbReference>
<sequence>MVEGGMKCVKILIFSFNLLFVLVGIALIACGAYVQIELKKYFQLVEGSFDSAAALLIAVGVIVFLIAAFGCCGAIRENHTCVMIYAVLLTIIFILEIAGGIAGFVLKGKVQTSVENLMNHSLDEQIKNHPPKGIWDDVQKEFKCCGVNSYTDWISRNSTVPDSCCMNSGCNTTDSTKLFTEVRLPSQVYNMGAGQDRHCWWDWNCIRIYSGCWNRLCMLSGESHQEGIRSCVKDNRNKKEIASVQQVLETFSV</sequence>
<evidence type="ECO:0000256" key="5">
    <source>
        <dbReference type="SAM" id="Phobius"/>
    </source>
</evidence>
<reference evidence="6 7" key="1">
    <citation type="submission" date="2024-11" db="EMBL/GenBank/DDBJ databases">
        <title>Chromosome-level genome assembly of the freshwater bivalve Anodonta woodiana.</title>
        <authorList>
            <person name="Chen X."/>
        </authorList>
    </citation>
    <scope>NUCLEOTIDE SEQUENCE [LARGE SCALE GENOMIC DNA]</scope>
    <source>
        <strain evidence="6">MN2024</strain>
        <tissue evidence="6">Gills</tissue>
    </source>
</reference>
<comment type="caution">
    <text evidence="6">The sequence shown here is derived from an EMBL/GenBank/DDBJ whole genome shotgun (WGS) entry which is preliminary data.</text>
</comment>
<dbReference type="InterPro" id="IPR008952">
    <property type="entry name" value="Tetraspanin_EC2_sf"/>
</dbReference>
<dbReference type="PRINTS" id="PR00259">
    <property type="entry name" value="TMFOUR"/>
</dbReference>
<name>A0ABD3V271_SINWO</name>
<keyword evidence="2 5" id="KW-0812">Transmembrane</keyword>